<dbReference type="PRINTS" id="PR00301">
    <property type="entry name" value="HEATSHOCK70"/>
</dbReference>
<keyword evidence="2" id="KW-0067">ATP-binding</keyword>
<sequence length="736" mass="84909">MDLLEKFEKLNNRLSNLLEENKELNQQCKNLQEENKNLKHVLNLEKQKNEQLEIISQNLEVYKRKYENLQEENKNLNEKEKNLQQYIQNLEKQKNDQLEIFSQNLEKALGKLELNKLDKVNENDTKNFKGNNKSLVDNYDDDSIDYIEDSSAKEVPKKGSTSTLPSTKKELVSSQVKSSRNLHGGGYIRVVVGLDFGTTYSGFSYCNIANPDNIVTNDQWEGYFGVKTNTALQYDDSYNTVMSWGAPALAKRPNRREKNISETKPVELFKLHLGNLSENLRPKLPVDCKKAITDYLHEIGKLIKDAIGRSFPTIDFYKSVLLILTVPTEYSEKDKAIMRECAFNARLNNLQFTTEPEAAAIYCVSKEHDLLTSGTTFMIVDCGGGTIDITIRKLIGNNQLGEVTESTGDFCGSTFIDKEFVNFLRNKLGNNAIDLLITNYYDQFQYMIQQFCQRVKLPFTGDDLDFSYELYELDIERVAPNLKQYVQNEIKDEMEENDWVIEINYEDIKAMFDPVVNKIIRLIHLQLSNAQEECPTMILVGGFSESKYLQKRIKEEFQHRVKNISVPNQPIAATLRGATLYGLSLKNSDNDNFDNFHYAISNRILKYTYGIKVRNYWMEGDPIEKKIRDGRIDRFHCLARRGVQVDINEEFTTFFTPLSPMQSSVSFRIYYTTEYNAKYCDEHGMKLLGKLIIDLSGSGHLDKLLFGFSFGQMEFAVTVKNETKRQFCKTKFEIDG</sequence>
<reference evidence="4 5" key="1">
    <citation type="submission" date="2017-10" db="EMBL/GenBank/DDBJ databases">
        <title>Extensive intraspecific genome diversity in a model arbuscular mycorrhizal fungus.</title>
        <authorList>
            <person name="Chen E.C.H."/>
            <person name="Morin E."/>
            <person name="Baudet D."/>
            <person name="Noel J."/>
            <person name="Ndikumana S."/>
            <person name="Charron P."/>
            <person name="St-Onge C."/>
            <person name="Giorgi J."/>
            <person name="Grigoriev I.V."/>
            <person name="Roux C."/>
            <person name="Martin F.M."/>
            <person name="Corradi N."/>
        </authorList>
    </citation>
    <scope>NUCLEOTIDE SEQUENCE [LARGE SCALE GENOMIC DNA]</scope>
    <source>
        <strain evidence="4 5">A1</strain>
    </source>
</reference>
<accession>A0A2N0SGP9</accession>
<evidence type="ECO:0000313" key="4">
    <source>
        <dbReference type="EMBL" id="PKC74735.1"/>
    </source>
</evidence>
<dbReference type="VEuPathDB" id="FungiDB:FUN_018043"/>
<name>A0A2N0SGP9_9GLOM</name>
<dbReference type="InterPro" id="IPR043129">
    <property type="entry name" value="ATPase_NBD"/>
</dbReference>
<dbReference type="GO" id="GO:0005524">
    <property type="term" value="F:ATP binding"/>
    <property type="evidence" value="ECO:0007669"/>
    <property type="project" value="UniProtKB-KW"/>
</dbReference>
<dbReference type="SUPFAM" id="SSF53067">
    <property type="entry name" value="Actin-like ATPase domain"/>
    <property type="match status" value="2"/>
</dbReference>
<evidence type="ECO:0008006" key="6">
    <source>
        <dbReference type="Google" id="ProtNLM"/>
    </source>
</evidence>
<organism evidence="4 5">
    <name type="scientific">Rhizophagus irregularis</name>
    <dbReference type="NCBI Taxonomy" id="588596"/>
    <lineage>
        <taxon>Eukaryota</taxon>
        <taxon>Fungi</taxon>
        <taxon>Fungi incertae sedis</taxon>
        <taxon>Mucoromycota</taxon>
        <taxon>Glomeromycotina</taxon>
        <taxon>Glomeromycetes</taxon>
        <taxon>Glomerales</taxon>
        <taxon>Glomeraceae</taxon>
        <taxon>Rhizophagus</taxon>
    </lineage>
</organism>
<dbReference type="PANTHER" id="PTHR14187:SF5">
    <property type="entry name" value="HEAT SHOCK 70 KDA PROTEIN 12A"/>
    <property type="match status" value="1"/>
</dbReference>
<evidence type="ECO:0000256" key="3">
    <source>
        <dbReference type="SAM" id="Coils"/>
    </source>
</evidence>
<dbReference type="Gene3D" id="3.90.640.10">
    <property type="entry name" value="Actin, Chain A, domain 4"/>
    <property type="match status" value="1"/>
</dbReference>
<dbReference type="GO" id="GO:0140662">
    <property type="term" value="F:ATP-dependent protein folding chaperone"/>
    <property type="evidence" value="ECO:0007669"/>
    <property type="project" value="InterPro"/>
</dbReference>
<feature type="coiled-coil region" evidence="3">
    <location>
        <begin position="4"/>
        <end position="100"/>
    </location>
</feature>
<protein>
    <recommendedName>
        <fullName evidence="6">Hsp70 family protein</fullName>
    </recommendedName>
</protein>
<dbReference type="EMBL" id="LLXH01000042">
    <property type="protein sequence ID" value="PKC74735.1"/>
    <property type="molecule type" value="Genomic_DNA"/>
</dbReference>
<dbReference type="VEuPathDB" id="FungiDB:RhiirA1_510595"/>
<dbReference type="InterPro" id="IPR013126">
    <property type="entry name" value="Hsp_70_fam"/>
</dbReference>
<evidence type="ECO:0000313" key="5">
    <source>
        <dbReference type="Proteomes" id="UP000232688"/>
    </source>
</evidence>
<comment type="caution">
    <text evidence="4">The sequence shown here is derived from an EMBL/GenBank/DDBJ whole genome shotgun (WGS) entry which is preliminary data.</text>
</comment>
<keyword evidence="3" id="KW-0175">Coiled coil</keyword>
<dbReference type="AlphaFoldDB" id="A0A2N0SGP9"/>
<keyword evidence="1" id="KW-0547">Nucleotide-binding</keyword>
<reference evidence="4 5" key="2">
    <citation type="submission" date="2017-10" db="EMBL/GenBank/DDBJ databases">
        <title>Genome analyses suggest a sexual origin of heterokaryosis in a supposedly ancient asexual fungus.</title>
        <authorList>
            <person name="Corradi N."/>
            <person name="Sedzielewska K."/>
            <person name="Noel J."/>
            <person name="Charron P."/>
            <person name="Farinelli L."/>
            <person name="Marton T."/>
            <person name="Kruger M."/>
            <person name="Pelin A."/>
            <person name="Brachmann A."/>
            <person name="Corradi N."/>
        </authorList>
    </citation>
    <scope>NUCLEOTIDE SEQUENCE [LARGE SCALE GENOMIC DNA]</scope>
    <source>
        <strain evidence="4 5">A1</strain>
    </source>
</reference>
<dbReference type="VEuPathDB" id="FungiDB:RhiirFUN_019460"/>
<gene>
    <name evidence="4" type="ORF">RhiirA1_510595</name>
</gene>
<dbReference type="PANTHER" id="PTHR14187">
    <property type="entry name" value="ALPHA KINASE/ELONGATION FACTOR 2 KINASE"/>
    <property type="match status" value="1"/>
</dbReference>
<dbReference type="Proteomes" id="UP000232688">
    <property type="component" value="Unassembled WGS sequence"/>
</dbReference>
<proteinExistence type="predicted"/>
<dbReference type="Gene3D" id="3.30.420.40">
    <property type="match status" value="2"/>
</dbReference>
<dbReference type="Pfam" id="PF00012">
    <property type="entry name" value="HSP70"/>
    <property type="match status" value="1"/>
</dbReference>
<evidence type="ECO:0000256" key="1">
    <source>
        <dbReference type="ARBA" id="ARBA00022741"/>
    </source>
</evidence>
<evidence type="ECO:0000256" key="2">
    <source>
        <dbReference type="ARBA" id="ARBA00022840"/>
    </source>
</evidence>